<evidence type="ECO:0000256" key="2">
    <source>
        <dbReference type="SAM" id="Phobius"/>
    </source>
</evidence>
<keyword evidence="2" id="KW-0812">Transmembrane</keyword>
<feature type="coiled-coil region" evidence="1">
    <location>
        <begin position="55"/>
        <end position="89"/>
    </location>
</feature>
<dbReference type="RefSeq" id="WP_012167361.1">
    <property type="nucleotide sequence ID" value="NC_009928.1"/>
</dbReference>
<keyword evidence="2" id="KW-1133">Transmembrane helix</keyword>
<geneLocation type="plasmid" evidence="3 4">
    <name>pREB3</name>
</geneLocation>
<dbReference type="HOGENOM" id="CLU_2044548_0_0_3"/>
<organism evidence="3 4">
    <name type="scientific">Acaryochloris marina (strain MBIC 11017)</name>
    <dbReference type="NCBI Taxonomy" id="329726"/>
    <lineage>
        <taxon>Bacteria</taxon>
        <taxon>Bacillati</taxon>
        <taxon>Cyanobacteriota</taxon>
        <taxon>Cyanophyceae</taxon>
        <taxon>Acaryochloridales</taxon>
        <taxon>Acaryochloridaceae</taxon>
        <taxon>Acaryochloris</taxon>
    </lineage>
</organism>
<dbReference type="SMR" id="A8ZMI4"/>
<reference evidence="3 4" key="1">
    <citation type="journal article" date="2008" name="Proc. Natl. Acad. Sci. U.S.A.">
        <title>Niche adaptation and genome expansion in the chlorophyll d-producing cyanobacterium Acaryochloris marina.</title>
        <authorList>
            <person name="Swingley W.D."/>
            <person name="Chen M."/>
            <person name="Cheung P.C."/>
            <person name="Conrad A.L."/>
            <person name="Dejesa L.C."/>
            <person name="Hao J."/>
            <person name="Honchak B.M."/>
            <person name="Karbach L.E."/>
            <person name="Kurdoglu A."/>
            <person name="Lahiri S."/>
            <person name="Mastrian S.D."/>
            <person name="Miyashita H."/>
            <person name="Page L."/>
            <person name="Ramakrishna P."/>
            <person name="Satoh S."/>
            <person name="Sattley W.M."/>
            <person name="Shimada Y."/>
            <person name="Taylor H.L."/>
            <person name="Tomo T."/>
            <person name="Tsuchiya T."/>
            <person name="Wang Z.T."/>
            <person name="Raymond J."/>
            <person name="Mimuro M."/>
            <person name="Blankenship R.E."/>
            <person name="Touchman J.W."/>
        </authorList>
    </citation>
    <scope>NUCLEOTIDE SEQUENCE [LARGE SCALE GENOMIC DNA]</scope>
    <source>
        <strain evidence="4">MBIC 11017</strain>
        <plasmid evidence="4">Plasmid pREB3</plasmid>
    </source>
</reference>
<dbReference type="Proteomes" id="UP000000268">
    <property type="component" value="Plasmid pREB3"/>
</dbReference>
<evidence type="ECO:0000313" key="3">
    <source>
        <dbReference type="EMBL" id="ABW32395.1"/>
    </source>
</evidence>
<name>A8ZMI4_ACAM1</name>
<dbReference type="KEGG" id="amr:AM1_C0087"/>
<keyword evidence="4" id="KW-1185">Reference proteome</keyword>
<sequence length="120" mass="13668">MQANESISINLFFPAFVAAILLIIFLLSRSVLQQQTITQELEENQSTISSITDQIQTLADARERWVETIQKAQENLVLMFLELEETKEKVGLLPYAEGDLPKLLEAAKEQLTKPIEHQNK</sequence>
<evidence type="ECO:0000256" key="1">
    <source>
        <dbReference type="SAM" id="Coils"/>
    </source>
</evidence>
<keyword evidence="1" id="KW-0175">Coiled coil</keyword>
<keyword evidence="2" id="KW-0472">Membrane</keyword>
<gene>
    <name evidence="3" type="ordered locus">AM1_C0087</name>
</gene>
<keyword evidence="3" id="KW-0614">Plasmid</keyword>
<proteinExistence type="predicted"/>
<dbReference type="EMBL" id="CP000840">
    <property type="protein sequence ID" value="ABW32395.1"/>
    <property type="molecule type" value="Genomic_DNA"/>
</dbReference>
<protein>
    <submittedName>
        <fullName evidence="3">Uncharacterized protein</fullName>
    </submittedName>
</protein>
<feature type="transmembrane region" description="Helical" evidence="2">
    <location>
        <begin position="6"/>
        <end position="27"/>
    </location>
</feature>
<evidence type="ECO:0000313" key="4">
    <source>
        <dbReference type="Proteomes" id="UP000000268"/>
    </source>
</evidence>
<accession>A8ZMI4</accession>
<dbReference type="AlphaFoldDB" id="A8ZMI4"/>